<protein>
    <submittedName>
        <fullName evidence="3">Uncharacterized protein LOC130708332 isoform X1</fullName>
    </submittedName>
</protein>
<feature type="region of interest" description="Disordered" evidence="1">
    <location>
        <begin position="96"/>
        <end position="117"/>
    </location>
</feature>
<sequence length="322" mass="35106">MGPLLYGRLSFSAENSPSLLNVFKNLLQILQVASCETEKVQPHSWFRVRACSLGSPPPSFFSALPSPLSTFDPKGYPAAKSADLASLVVPVRPAQRRAVDSAPRGPEGNPWEGATGSRGGCEAIHDLSGCDARPGRGCGDRRAVTRPGTQSRSARSLLAFYLQKQILQSIPLHFYCPQIAVSTQLTWNRLELDSTASIPGKGEEVMKRINTLLLILANSEALHGKSGVTGVLEEGHLAIRKFQRDVVTARHTVDPVSFPLAVSRKFLTSSMLQQAARRQQEEGTPFCTLSINGGCLFACWFAFHTEALLCSVFHFKVTKQEN</sequence>
<dbReference type="RefSeq" id="XP_057403785.1">
    <property type="nucleotide sequence ID" value="XM_057547802.1"/>
</dbReference>
<reference evidence="3" key="1">
    <citation type="submission" date="2025-08" db="UniProtKB">
        <authorList>
            <consortium name="RefSeq"/>
        </authorList>
    </citation>
    <scope>IDENTIFICATION</scope>
</reference>
<name>A0ABM3TNW2_BALAC</name>
<gene>
    <name evidence="3" type="primary">LOC130708332</name>
</gene>
<dbReference type="GeneID" id="130708332"/>
<evidence type="ECO:0000256" key="1">
    <source>
        <dbReference type="SAM" id="MobiDB-lite"/>
    </source>
</evidence>
<proteinExistence type="predicted"/>
<dbReference type="Proteomes" id="UP001652580">
    <property type="component" value="Chromosome 6"/>
</dbReference>
<accession>A0ABM3TNW2</accession>
<keyword evidence="2" id="KW-1185">Reference proteome</keyword>
<evidence type="ECO:0000313" key="2">
    <source>
        <dbReference type="Proteomes" id="UP001652580"/>
    </source>
</evidence>
<organism evidence="2 3">
    <name type="scientific">Balaenoptera acutorostrata</name>
    <name type="common">Common minke whale</name>
    <name type="synonym">Balaena rostrata</name>
    <dbReference type="NCBI Taxonomy" id="9767"/>
    <lineage>
        <taxon>Eukaryota</taxon>
        <taxon>Metazoa</taxon>
        <taxon>Chordata</taxon>
        <taxon>Craniata</taxon>
        <taxon>Vertebrata</taxon>
        <taxon>Euteleostomi</taxon>
        <taxon>Mammalia</taxon>
        <taxon>Eutheria</taxon>
        <taxon>Laurasiatheria</taxon>
        <taxon>Artiodactyla</taxon>
        <taxon>Whippomorpha</taxon>
        <taxon>Cetacea</taxon>
        <taxon>Mysticeti</taxon>
        <taxon>Balaenopteridae</taxon>
        <taxon>Balaenoptera</taxon>
    </lineage>
</organism>
<evidence type="ECO:0000313" key="3">
    <source>
        <dbReference type="RefSeq" id="XP_057403785.1"/>
    </source>
</evidence>